<keyword evidence="2 3" id="KW-0238">DNA-binding</keyword>
<keyword evidence="6" id="KW-1185">Reference proteome</keyword>
<dbReference type="Pfam" id="PF02575">
    <property type="entry name" value="YbaB_DNA_bd"/>
    <property type="match status" value="1"/>
</dbReference>
<dbReference type="OrthoDB" id="9795263at2"/>
<dbReference type="EMBL" id="CP002390">
    <property type="protein sequence ID" value="EFE27805.1"/>
    <property type="molecule type" value="Genomic_DNA"/>
</dbReference>
<comment type="subcellular location">
    <subcellularLocation>
        <location evidence="3">Cytoplasm</location>
        <location evidence="3">Nucleoid</location>
    </subcellularLocation>
</comment>
<evidence type="ECO:0000256" key="3">
    <source>
        <dbReference type="HAMAP-Rule" id="MF_00274"/>
    </source>
</evidence>
<dbReference type="KEGG" id="faa:HMPREF0389_01436"/>
<dbReference type="InterPro" id="IPR036894">
    <property type="entry name" value="YbaB-like_sf"/>
</dbReference>
<dbReference type="STRING" id="546269.HMPREF0389_01436"/>
<protein>
    <recommendedName>
        <fullName evidence="3">Nucleoid-associated protein HMPREF0389_01436</fullName>
    </recommendedName>
</protein>
<reference evidence="6" key="1">
    <citation type="submission" date="2010-12" db="EMBL/GenBank/DDBJ databases">
        <title>The genome sequence of Filifactor alocis strain ATCC 35896.</title>
        <authorList>
            <consortium name="The Broad Institute Genome Sequencing Platform"/>
            <person name="Ward D."/>
            <person name="Earl A."/>
            <person name="Feldgarden M."/>
            <person name="Young S.K."/>
            <person name="Gargeya S."/>
            <person name="Zeng Q."/>
            <person name="Alvarado L."/>
            <person name="Berlin A."/>
            <person name="Bochicchio J."/>
            <person name="Chapman S.B."/>
            <person name="Chen Z."/>
            <person name="Freedman E."/>
            <person name="Gellesch M."/>
            <person name="Goldberg J."/>
            <person name="Griggs A."/>
            <person name="Gujja S."/>
            <person name="Heilman E."/>
            <person name="Heiman D."/>
            <person name="Howarth C."/>
            <person name="Mehta T."/>
            <person name="Neiman D."/>
            <person name="Pearson M."/>
            <person name="Roberts A."/>
            <person name="Saif S."/>
            <person name="Shea T."/>
            <person name="Shenoy N."/>
            <person name="Sisk P."/>
            <person name="Stolte C."/>
            <person name="Sykes S."/>
            <person name="White J."/>
            <person name="Yandava C."/>
            <person name="Izard J."/>
            <person name="Blanton J.M."/>
            <person name="Baranova O.V."/>
            <person name="Tanner A.C."/>
            <person name="Dewhirst F.E."/>
            <person name="Haas B."/>
            <person name="Nusbaum C."/>
            <person name="Birren B."/>
        </authorList>
    </citation>
    <scope>NUCLEOTIDE SEQUENCE [LARGE SCALE GENOMIC DNA]</scope>
    <source>
        <strain evidence="6">ATCC 35896 / D40 B5</strain>
    </source>
</reference>
<evidence type="ECO:0000313" key="6">
    <source>
        <dbReference type="Proteomes" id="UP000007468"/>
    </source>
</evidence>
<evidence type="ECO:0000313" key="5">
    <source>
        <dbReference type="EMBL" id="EFE27805.1"/>
    </source>
</evidence>
<dbReference type="SUPFAM" id="SSF82607">
    <property type="entry name" value="YbaB-like"/>
    <property type="match status" value="1"/>
</dbReference>
<dbReference type="PIRSF" id="PIRSF004555">
    <property type="entry name" value="UCP004555"/>
    <property type="match status" value="1"/>
</dbReference>
<feature type="coiled-coil region" evidence="4">
    <location>
        <begin position="16"/>
        <end position="43"/>
    </location>
</feature>
<comment type="subunit">
    <text evidence="3">Homodimer.</text>
</comment>
<dbReference type="GO" id="GO:0043590">
    <property type="term" value="C:bacterial nucleoid"/>
    <property type="evidence" value="ECO:0007669"/>
    <property type="project" value="UniProtKB-UniRule"/>
</dbReference>
<keyword evidence="1 3" id="KW-0963">Cytoplasm</keyword>
<dbReference type="PATRIC" id="fig|546269.5.peg.912"/>
<organism evidence="5 6">
    <name type="scientific">Filifactor alocis (strain ATCC 35896 / CCUG 47790 / D40 B5)</name>
    <name type="common">Fusobacterium alocis</name>
    <dbReference type="NCBI Taxonomy" id="546269"/>
    <lineage>
        <taxon>Bacteria</taxon>
        <taxon>Bacillati</taxon>
        <taxon>Bacillota</taxon>
        <taxon>Clostridia</taxon>
        <taxon>Peptostreptococcales</taxon>
        <taxon>Filifactoraceae</taxon>
        <taxon>Filifactor</taxon>
    </lineage>
</organism>
<accession>D6GTJ8</accession>
<dbReference type="HAMAP" id="MF_00274">
    <property type="entry name" value="DNA_YbaB_EbfC"/>
    <property type="match status" value="1"/>
</dbReference>
<keyword evidence="4" id="KW-0175">Coiled coil</keyword>
<evidence type="ECO:0000256" key="4">
    <source>
        <dbReference type="SAM" id="Coils"/>
    </source>
</evidence>
<evidence type="ECO:0000256" key="2">
    <source>
        <dbReference type="ARBA" id="ARBA00023125"/>
    </source>
</evidence>
<dbReference type="PANTHER" id="PTHR33449:SF1">
    <property type="entry name" value="NUCLEOID-ASSOCIATED PROTEIN YBAB"/>
    <property type="match status" value="1"/>
</dbReference>
<dbReference type="PANTHER" id="PTHR33449">
    <property type="entry name" value="NUCLEOID-ASSOCIATED PROTEIN YBAB"/>
    <property type="match status" value="1"/>
</dbReference>
<evidence type="ECO:0000256" key="1">
    <source>
        <dbReference type="ARBA" id="ARBA00022490"/>
    </source>
</evidence>
<comment type="similarity">
    <text evidence="3">Belongs to the YbaB/EbfC family.</text>
</comment>
<proteinExistence type="inferred from homology"/>
<dbReference type="GO" id="GO:0005829">
    <property type="term" value="C:cytosol"/>
    <property type="evidence" value="ECO:0007669"/>
    <property type="project" value="TreeGrafter"/>
</dbReference>
<dbReference type="RefSeq" id="WP_014262504.1">
    <property type="nucleotide sequence ID" value="NC_016630.1"/>
</dbReference>
<dbReference type="NCBIfam" id="TIGR00103">
    <property type="entry name" value="DNA_YbaB_EbfC"/>
    <property type="match status" value="1"/>
</dbReference>
<dbReference type="Gene3D" id="3.30.1310.10">
    <property type="entry name" value="Nucleoid-associated protein YbaB-like domain"/>
    <property type="match status" value="1"/>
</dbReference>
<dbReference type="InterPro" id="IPR004401">
    <property type="entry name" value="YbaB/EbfC"/>
</dbReference>
<dbReference type="Proteomes" id="UP000007468">
    <property type="component" value="Chromosome"/>
</dbReference>
<dbReference type="AlphaFoldDB" id="D6GTJ8"/>
<dbReference type="GO" id="GO:0003677">
    <property type="term" value="F:DNA binding"/>
    <property type="evidence" value="ECO:0007669"/>
    <property type="project" value="UniProtKB-UniRule"/>
</dbReference>
<gene>
    <name evidence="5" type="ordered locus">HMPREF0389_01436</name>
</gene>
<name>D6GTJ8_FILAD</name>
<sequence>MARKGGFPGGMMPGNMNNMLKQVQKMQKDMEKMQAELEEKEVEASVGGGAVKVVANGKKQIISIEIKPEVVDPEDIEMLQDLVLSAVNEALRSADEMSAGKMAQLTGGMNIPGLF</sequence>
<comment type="function">
    <text evidence="3">Binds to DNA and alters its conformation. May be involved in regulation of gene expression, nucleoid organization and DNA protection.</text>
</comment>
<dbReference type="eggNOG" id="COG0718">
    <property type="taxonomic scope" value="Bacteria"/>
</dbReference>
<dbReference type="FunFam" id="3.30.1310.10:FF:000002">
    <property type="entry name" value="Nucleoid-associated protein IKC_06587"/>
    <property type="match status" value="1"/>
</dbReference>